<reference evidence="5 6" key="1">
    <citation type="journal article" date="2014" name="PLoS Genet.">
        <title>The Genome of Spironucleus salmonicida Highlights a Fish Pathogen Adapted to Fluctuating Environments.</title>
        <authorList>
            <person name="Xu F."/>
            <person name="Jerlstrom-Hultqvist J."/>
            <person name="Einarsson E."/>
            <person name="Astvaldsson A."/>
            <person name="Svard S.G."/>
            <person name="Andersson J.O."/>
        </authorList>
    </citation>
    <scope>NUCLEOTIDE SEQUENCE</scope>
    <source>
        <strain evidence="6">ATCC 50377</strain>
    </source>
</reference>
<evidence type="ECO:0000256" key="3">
    <source>
        <dbReference type="ARBA" id="ARBA00022801"/>
    </source>
</evidence>
<dbReference type="GO" id="GO:0004519">
    <property type="term" value="F:endonuclease activity"/>
    <property type="evidence" value="ECO:0007669"/>
    <property type="project" value="UniProtKB-KW"/>
</dbReference>
<reference evidence="6" key="2">
    <citation type="submission" date="2020-12" db="EMBL/GenBank/DDBJ databases">
        <title>New Spironucleus salmonicida genome in near-complete chromosomes.</title>
        <authorList>
            <person name="Xu F."/>
            <person name="Kurt Z."/>
            <person name="Jimenez-Gonzalez A."/>
            <person name="Astvaldsson A."/>
            <person name="Andersson J.O."/>
            <person name="Svard S.G."/>
        </authorList>
    </citation>
    <scope>NUCLEOTIDE SEQUENCE</scope>
    <source>
        <strain evidence="6">ATCC 50377</strain>
    </source>
</reference>
<evidence type="ECO:0000313" key="5">
    <source>
        <dbReference type="EMBL" id="EST43315.1"/>
    </source>
</evidence>
<dbReference type="CDD" id="cd09078">
    <property type="entry name" value="nSMase"/>
    <property type="match status" value="1"/>
</dbReference>
<dbReference type="SUPFAM" id="SSF56219">
    <property type="entry name" value="DNase I-like"/>
    <property type="match status" value="1"/>
</dbReference>
<protein>
    <recommendedName>
        <fullName evidence="2">sphingomyelin phosphodiesterase</fullName>
        <ecNumber evidence="2">3.1.4.12</ecNumber>
    </recommendedName>
</protein>
<dbReference type="EC" id="3.1.4.12" evidence="2"/>
<evidence type="ECO:0000259" key="4">
    <source>
        <dbReference type="Pfam" id="PF03372"/>
    </source>
</evidence>
<dbReference type="GO" id="GO:0004767">
    <property type="term" value="F:sphingomyelin phosphodiesterase activity"/>
    <property type="evidence" value="ECO:0007669"/>
    <property type="project" value="UniProtKB-EC"/>
</dbReference>
<feature type="domain" description="Endonuclease/exonuclease/phosphatase" evidence="4">
    <location>
        <begin position="18"/>
        <end position="310"/>
    </location>
</feature>
<proteinExistence type="inferred from homology"/>
<dbReference type="VEuPathDB" id="GiardiaDB:SS50377_27385"/>
<gene>
    <name evidence="5" type="ORF">SS50377_16989</name>
    <name evidence="6" type="ORF">SS50377_27385</name>
</gene>
<keyword evidence="5" id="KW-0540">Nuclease</keyword>
<dbReference type="OrthoDB" id="40902at2759"/>
<dbReference type="InterPro" id="IPR036691">
    <property type="entry name" value="Endo/exonu/phosph_ase_sf"/>
</dbReference>
<name>V6LFJ7_9EUKA</name>
<keyword evidence="3" id="KW-0378">Hydrolase</keyword>
<dbReference type="InterPro" id="IPR038772">
    <property type="entry name" value="Sph/SMPD2-like"/>
</dbReference>
<dbReference type="EMBL" id="AUWU02000007">
    <property type="protein sequence ID" value="KAH0571090.1"/>
    <property type="molecule type" value="Genomic_DNA"/>
</dbReference>
<dbReference type="Gene3D" id="3.60.10.10">
    <property type="entry name" value="Endonuclease/exonuclease/phosphatase"/>
    <property type="match status" value="1"/>
</dbReference>
<dbReference type="PANTHER" id="PTHR16320:SF1">
    <property type="entry name" value="SPHINGOMYELINASE DDB_G0288017"/>
    <property type="match status" value="1"/>
</dbReference>
<dbReference type="PANTHER" id="PTHR16320">
    <property type="entry name" value="SPHINGOMYELINASE FAMILY MEMBER"/>
    <property type="match status" value="1"/>
</dbReference>
<dbReference type="AlphaFoldDB" id="V6LFJ7"/>
<sequence length="320" mass="37850">MNVKLLQYNIFLRPLFVNTNGDDYTEQRINFILDNIGQYDILCFQEFFQQKSVKQICDKFKHKLTQLGFIYQIEGPKRRMNPIRILDSGLLVASKLPFISQNIIEFKNHGYGNDYFIHKGFIHFQIQQGNTKLDIFNIHTQASYYHHNLSAQQQETDKYFVTRYKQLQQIKKFADKLTSQNIIFVGDLNIDYFSSPYIERGQYFNFTSQFTTGPRTDPSFQYTKMLEILSGKYKIIDAFLESSEPPVTFGDGSKQDDKIIPVDTWLTYKPDYLSMQRLDYILHYDFHVKVSCQLKKFEMNYQQIKFASDHYAIEADISLQ</sequence>
<evidence type="ECO:0000256" key="2">
    <source>
        <dbReference type="ARBA" id="ARBA00012369"/>
    </source>
</evidence>
<dbReference type="Pfam" id="PF03372">
    <property type="entry name" value="Exo_endo_phos"/>
    <property type="match status" value="1"/>
</dbReference>
<keyword evidence="7" id="KW-1185">Reference proteome</keyword>
<accession>V6LFJ7</accession>
<evidence type="ECO:0000313" key="6">
    <source>
        <dbReference type="EMBL" id="KAH0571090.1"/>
    </source>
</evidence>
<comment type="similarity">
    <text evidence="1">Belongs to the neutral sphingomyelinase family.</text>
</comment>
<dbReference type="InterPro" id="IPR017766">
    <property type="entry name" value="Sphingomyelinase/PLipase_C"/>
</dbReference>
<dbReference type="InterPro" id="IPR005135">
    <property type="entry name" value="Endo/exonuclease/phosphatase"/>
</dbReference>
<keyword evidence="5" id="KW-0255">Endonuclease</keyword>
<organism evidence="5">
    <name type="scientific">Spironucleus salmonicida</name>
    <dbReference type="NCBI Taxonomy" id="348837"/>
    <lineage>
        <taxon>Eukaryota</taxon>
        <taxon>Metamonada</taxon>
        <taxon>Diplomonadida</taxon>
        <taxon>Hexamitidae</taxon>
        <taxon>Hexamitinae</taxon>
        <taxon>Spironucleus</taxon>
    </lineage>
</organism>
<evidence type="ECO:0000313" key="7">
    <source>
        <dbReference type="Proteomes" id="UP000018208"/>
    </source>
</evidence>
<dbReference type="GO" id="GO:0005737">
    <property type="term" value="C:cytoplasm"/>
    <property type="evidence" value="ECO:0007669"/>
    <property type="project" value="TreeGrafter"/>
</dbReference>
<dbReference type="EMBL" id="KI546139">
    <property type="protein sequence ID" value="EST43315.1"/>
    <property type="molecule type" value="Genomic_DNA"/>
</dbReference>
<dbReference type="GO" id="GO:0005576">
    <property type="term" value="C:extracellular region"/>
    <property type="evidence" value="ECO:0007669"/>
    <property type="project" value="InterPro"/>
</dbReference>
<dbReference type="Proteomes" id="UP000018208">
    <property type="component" value="Unassembled WGS sequence"/>
</dbReference>
<keyword evidence="5" id="KW-0269">Exonuclease</keyword>
<evidence type="ECO:0000256" key="1">
    <source>
        <dbReference type="ARBA" id="ARBA00006335"/>
    </source>
</evidence>
<dbReference type="GO" id="GO:0004527">
    <property type="term" value="F:exonuclease activity"/>
    <property type="evidence" value="ECO:0007669"/>
    <property type="project" value="UniProtKB-KW"/>
</dbReference>